<comment type="caution">
    <text evidence="1">The sequence shown here is derived from an EMBL/GenBank/DDBJ whole genome shotgun (WGS) entry which is preliminary data.</text>
</comment>
<evidence type="ECO:0000313" key="2">
    <source>
        <dbReference type="Proteomes" id="UP000442535"/>
    </source>
</evidence>
<name>A0A7K0K0L8_9ACTO</name>
<accession>A0A7K0K0L8</accession>
<dbReference type="AlphaFoldDB" id="A0A7K0K0L8"/>
<reference evidence="1 2" key="1">
    <citation type="submission" date="2019-08" db="EMBL/GenBank/DDBJ databases">
        <title>In-depth cultivation of the pig gut microbiome towards novel bacterial diversity and tailored functional studies.</title>
        <authorList>
            <person name="Wylensek D."/>
            <person name="Hitch T.C.A."/>
            <person name="Clavel T."/>
        </authorList>
    </citation>
    <scope>NUCLEOTIDE SEQUENCE [LARGE SCALE GENOMIC DNA]</scope>
    <source>
        <strain evidence="1 2">RF-GAM-744-WT-7</strain>
    </source>
</reference>
<dbReference type="RefSeq" id="WP_154543162.1">
    <property type="nucleotide sequence ID" value="NZ_JAQYQY010000021.1"/>
</dbReference>
<protein>
    <submittedName>
        <fullName evidence="1">DUF600 domain-containing protein</fullName>
    </submittedName>
</protein>
<dbReference type="EMBL" id="VUMY01000002">
    <property type="protein sequence ID" value="MST48958.1"/>
    <property type="molecule type" value="Genomic_DNA"/>
</dbReference>
<dbReference type="Proteomes" id="UP000442535">
    <property type="component" value="Unassembled WGS sequence"/>
</dbReference>
<gene>
    <name evidence="1" type="ORF">FYJ63_01595</name>
</gene>
<sequence>MKPGFEDAFSAIQTDMISVCLDYAKHAVDKVYIYGSFEENTLSVDCFFAVGGSIRAKSKLPEGYDTSLDHQRSVLASLMQNMEDLIAVCKEFEADMPTEIKLVYDAKINSVDARYQYDPVYSPLGLTAYEMSEQWLAEVGSVSNSA</sequence>
<keyword evidence="2" id="KW-1185">Reference proteome</keyword>
<proteinExistence type="predicted"/>
<evidence type="ECO:0000313" key="1">
    <source>
        <dbReference type="EMBL" id="MST48958.1"/>
    </source>
</evidence>
<organism evidence="1 2">
    <name type="scientific">Mobiluncus porci</name>
    <dbReference type="NCBI Taxonomy" id="2652278"/>
    <lineage>
        <taxon>Bacteria</taxon>
        <taxon>Bacillati</taxon>
        <taxon>Actinomycetota</taxon>
        <taxon>Actinomycetes</taxon>
        <taxon>Actinomycetales</taxon>
        <taxon>Actinomycetaceae</taxon>
        <taxon>Mobiluncus</taxon>
    </lineage>
</organism>